<reference evidence="1 2" key="1">
    <citation type="submission" date="2010-01" db="EMBL/GenBank/DDBJ databases">
        <title>The complete genome of Thermobispora bispora DSM 43833.</title>
        <authorList>
            <consortium name="US DOE Joint Genome Institute (JGI-PGF)"/>
            <person name="Lucas S."/>
            <person name="Copeland A."/>
            <person name="Lapidus A."/>
            <person name="Glavina del Rio T."/>
            <person name="Dalin E."/>
            <person name="Tice H."/>
            <person name="Bruce D."/>
            <person name="Goodwin L."/>
            <person name="Pitluck S."/>
            <person name="Kyrpides N."/>
            <person name="Mavromatis K."/>
            <person name="Ivanova N."/>
            <person name="Mikhailova N."/>
            <person name="Chertkov O."/>
            <person name="Brettin T."/>
            <person name="Detter J.C."/>
            <person name="Han C."/>
            <person name="Larimer F."/>
            <person name="Land M."/>
            <person name="Hauser L."/>
            <person name="Markowitz V."/>
            <person name="Cheng J.-F."/>
            <person name="Hugenholtz P."/>
            <person name="Woyke T."/>
            <person name="Wu D."/>
            <person name="Jando M."/>
            <person name="Schneider S."/>
            <person name="Klenk H.-P."/>
            <person name="Eisen J.A."/>
        </authorList>
    </citation>
    <scope>NUCLEOTIDE SEQUENCE [LARGE SCALE GENOMIC DNA]</scope>
    <source>
        <strain evidence="2">ATCC 19993 / DSM 43833 / CBS 139.67 / JCM 10125 / KCTC 9307 / NBRC 14880 / R51</strain>
    </source>
</reference>
<dbReference type="KEGG" id="tbi:Tbis_2704"/>
<sequence>MYRGSTTASYFWDDGSGINGDTGLPASGLPMQKGLAASPSWPLGTKGYVLYQGKKAEFFIGDRGPGIPSSKGVMLDLDGQTFAELTGGTWNPESLTVDGIGGIGHIQVEYVITEWGSGPGIKGEPRPFASGAYRVKDDSQPSPFCLSALIGGGGGASAERITLAGITLGPAAGPEAVIALSALEIWMIVCALLCAAKSVLGLPCSSRTRTA</sequence>
<protein>
    <submittedName>
        <fullName evidence="1">Uncharacterized protein</fullName>
    </submittedName>
</protein>
<dbReference type="eggNOG" id="ENOG5030I2R">
    <property type="taxonomic scope" value="Bacteria"/>
</dbReference>
<accession>D6Y5Y9</accession>
<dbReference type="Proteomes" id="UP000006640">
    <property type="component" value="Chromosome"/>
</dbReference>
<keyword evidence="2" id="KW-1185">Reference proteome</keyword>
<evidence type="ECO:0000313" key="1">
    <source>
        <dbReference type="EMBL" id="ADG89405.1"/>
    </source>
</evidence>
<evidence type="ECO:0000313" key="2">
    <source>
        <dbReference type="Proteomes" id="UP000006640"/>
    </source>
</evidence>
<organism evidence="1 2">
    <name type="scientific">Thermobispora bispora (strain ATCC 19993 / DSM 43833 / CBS 139.67 / JCM 10125 / KCTC 9307 / NBRC 14880 / R51)</name>
    <dbReference type="NCBI Taxonomy" id="469371"/>
    <lineage>
        <taxon>Bacteria</taxon>
        <taxon>Bacillati</taxon>
        <taxon>Actinomycetota</taxon>
        <taxon>Actinomycetes</taxon>
        <taxon>Streptosporangiales</taxon>
        <taxon>Streptosporangiaceae</taxon>
        <taxon>Thermobispora</taxon>
    </lineage>
</organism>
<name>D6Y5Y9_THEBD</name>
<dbReference type="HOGENOM" id="CLU_1304382_0_0_11"/>
<proteinExistence type="predicted"/>
<gene>
    <name evidence="1" type="ordered locus">Tbis_2704</name>
</gene>
<dbReference type="EMBL" id="CP001874">
    <property type="protein sequence ID" value="ADG89405.1"/>
    <property type="molecule type" value="Genomic_DNA"/>
</dbReference>
<dbReference type="AlphaFoldDB" id="D6Y5Y9"/>
<dbReference type="RefSeq" id="WP_013132938.1">
    <property type="nucleotide sequence ID" value="NC_014165.1"/>
</dbReference>